<dbReference type="Proteomes" id="UP000500938">
    <property type="component" value="Chromosome"/>
</dbReference>
<dbReference type="PROSITE" id="PS00622">
    <property type="entry name" value="HTH_LUXR_1"/>
    <property type="match status" value="1"/>
</dbReference>
<dbReference type="KEGG" id="ggr:HKW67_18050"/>
<gene>
    <name evidence="5" type="ORF">HKW67_18050</name>
</gene>
<dbReference type="RefSeq" id="WP_171226713.1">
    <property type="nucleotide sequence ID" value="NZ_CP053085.1"/>
</dbReference>
<dbReference type="Pfam" id="PF00196">
    <property type="entry name" value="GerE"/>
    <property type="match status" value="1"/>
</dbReference>
<feature type="domain" description="HTH luxR-type" evidence="4">
    <location>
        <begin position="494"/>
        <end position="559"/>
    </location>
</feature>
<evidence type="ECO:0000313" key="6">
    <source>
        <dbReference type="Proteomes" id="UP000500938"/>
    </source>
</evidence>
<dbReference type="SUPFAM" id="SSF46894">
    <property type="entry name" value="C-terminal effector domain of the bipartite response regulators"/>
    <property type="match status" value="1"/>
</dbReference>
<sequence>MTLNDPWDVGQAALLRGAWSDAYQAFEAALVEQSDRAEALEGQGMAAWWLDLADVVFAARERAYRAYRARGDEVSAARVAVWLAWDHDAFRGEYAITSGWLHRARELLEGHHHTAAYAWLSVRESAFALLDHGNPEDALKHAEQAIEAGRASGSVDYEMVGRALRGFSLATSGRIPEGMHELDGVNAAVLAGEMQDRVAIGLACCYLISACDRVRDYDRAVQWCARLRAFCERWEFRVLFAVCRTQYAAVCMWRGAWGEAERELEAASSELAAVRPGMVSEALVRLGELRRRQGRLDEATSLFERSGAHPLAAVGHAAVALDRGDWESAGDLAERHLRSLPAHNRTERVAALELLVRARVARGDQSRALAALIELQGIAEQAFTTPLRGSASLANGVLACGADDYEAARRHFEDAVDLFHKSGASFERGRAGLELAAALLALGRNDAAAREVERAVQVLAPLEATVELDRASALRARTTTSTPTAAEAHVVAPASPSSTALTRREVQVLELIAEGLGNQAIAERLTISEHTVHRHVANMLTKLGVPSRSAAVAQAARLGLL</sequence>
<dbReference type="Gene3D" id="1.10.10.10">
    <property type="entry name" value="Winged helix-like DNA-binding domain superfamily/Winged helix DNA-binding domain"/>
    <property type="match status" value="1"/>
</dbReference>
<keyword evidence="1" id="KW-0805">Transcription regulation</keyword>
<proteinExistence type="predicted"/>
<name>A0A6M4IU64_9BACT</name>
<dbReference type="PROSITE" id="PS50043">
    <property type="entry name" value="HTH_LUXR_2"/>
    <property type="match status" value="1"/>
</dbReference>
<reference evidence="5 6" key="1">
    <citation type="submission" date="2020-05" db="EMBL/GenBank/DDBJ databases">
        <title>Complete genome sequence of Gemmatimonas greenlandica TET16.</title>
        <authorList>
            <person name="Zeng Y."/>
        </authorList>
    </citation>
    <scope>NUCLEOTIDE SEQUENCE [LARGE SCALE GENOMIC DNA]</scope>
    <source>
        <strain evidence="5 6">TET16</strain>
    </source>
</reference>
<dbReference type="GO" id="GO:0003677">
    <property type="term" value="F:DNA binding"/>
    <property type="evidence" value="ECO:0007669"/>
    <property type="project" value="UniProtKB-KW"/>
</dbReference>
<dbReference type="PANTHER" id="PTHR44688">
    <property type="entry name" value="DNA-BINDING TRANSCRIPTIONAL ACTIVATOR DEVR_DOSR"/>
    <property type="match status" value="1"/>
</dbReference>
<dbReference type="SMART" id="SM00421">
    <property type="entry name" value="HTH_LUXR"/>
    <property type="match status" value="1"/>
</dbReference>
<keyword evidence="3" id="KW-0804">Transcription</keyword>
<dbReference type="InterPro" id="IPR011990">
    <property type="entry name" value="TPR-like_helical_dom_sf"/>
</dbReference>
<accession>A0A6M4IU64</accession>
<evidence type="ECO:0000259" key="4">
    <source>
        <dbReference type="PROSITE" id="PS50043"/>
    </source>
</evidence>
<keyword evidence="2" id="KW-0238">DNA-binding</keyword>
<organism evidence="5 6">
    <name type="scientific">Gemmatimonas groenlandica</name>
    <dbReference type="NCBI Taxonomy" id="2732249"/>
    <lineage>
        <taxon>Bacteria</taxon>
        <taxon>Pseudomonadati</taxon>
        <taxon>Gemmatimonadota</taxon>
        <taxon>Gemmatimonadia</taxon>
        <taxon>Gemmatimonadales</taxon>
        <taxon>Gemmatimonadaceae</taxon>
        <taxon>Gemmatimonas</taxon>
    </lineage>
</organism>
<dbReference type="EMBL" id="CP053085">
    <property type="protein sequence ID" value="QJR37279.1"/>
    <property type="molecule type" value="Genomic_DNA"/>
</dbReference>
<dbReference type="PRINTS" id="PR00038">
    <property type="entry name" value="HTHLUXR"/>
</dbReference>
<dbReference type="InterPro" id="IPR036388">
    <property type="entry name" value="WH-like_DNA-bd_sf"/>
</dbReference>
<keyword evidence="6" id="KW-1185">Reference proteome</keyword>
<dbReference type="SUPFAM" id="SSF48452">
    <property type="entry name" value="TPR-like"/>
    <property type="match status" value="2"/>
</dbReference>
<dbReference type="InterPro" id="IPR000792">
    <property type="entry name" value="Tscrpt_reg_LuxR_C"/>
</dbReference>
<evidence type="ECO:0000256" key="2">
    <source>
        <dbReference type="ARBA" id="ARBA00023125"/>
    </source>
</evidence>
<dbReference type="AlphaFoldDB" id="A0A6M4IU64"/>
<evidence type="ECO:0000313" key="5">
    <source>
        <dbReference type="EMBL" id="QJR37279.1"/>
    </source>
</evidence>
<dbReference type="CDD" id="cd06170">
    <property type="entry name" value="LuxR_C_like"/>
    <property type="match status" value="1"/>
</dbReference>
<dbReference type="PANTHER" id="PTHR44688:SF16">
    <property type="entry name" value="DNA-BINDING TRANSCRIPTIONAL ACTIVATOR DEVR_DOSR"/>
    <property type="match status" value="1"/>
</dbReference>
<evidence type="ECO:0000256" key="1">
    <source>
        <dbReference type="ARBA" id="ARBA00023015"/>
    </source>
</evidence>
<dbReference type="Gene3D" id="1.25.40.10">
    <property type="entry name" value="Tetratricopeptide repeat domain"/>
    <property type="match status" value="2"/>
</dbReference>
<dbReference type="InterPro" id="IPR016032">
    <property type="entry name" value="Sig_transdc_resp-reg_C-effctor"/>
</dbReference>
<evidence type="ECO:0000256" key="3">
    <source>
        <dbReference type="ARBA" id="ARBA00023163"/>
    </source>
</evidence>
<dbReference type="GO" id="GO:0006355">
    <property type="term" value="P:regulation of DNA-templated transcription"/>
    <property type="evidence" value="ECO:0007669"/>
    <property type="project" value="InterPro"/>
</dbReference>
<protein>
    <submittedName>
        <fullName evidence="5">Helix-turn-helix transcriptional regulator</fullName>
    </submittedName>
</protein>